<feature type="transmembrane region" description="Helical" evidence="6">
    <location>
        <begin position="20"/>
        <end position="40"/>
    </location>
</feature>
<gene>
    <name evidence="8" type="ORF">BMF94_6809</name>
</gene>
<comment type="caution">
    <text evidence="8">The sequence shown here is derived from an EMBL/GenBank/DDBJ whole genome shotgun (WGS) entry which is preliminary data.</text>
</comment>
<dbReference type="AlphaFoldDB" id="A0A2S5B0E1"/>
<dbReference type="InterPro" id="IPR038770">
    <property type="entry name" value="Na+/solute_symporter_sf"/>
</dbReference>
<evidence type="ECO:0000256" key="3">
    <source>
        <dbReference type="ARBA" id="ARBA00022989"/>
    </source>
</evidence>
<evidence type="ECO:0000256" key="4">
    <source>
        <dbReference type="ARBA" id="ARBA00023136"/>
    </source>
</evidence>
<dbReference type="GO" id="GO:0015385">
    <property type="term" value="F:sodium:proton antiporter activity"/>
    <property type="evidence" value="ECO:0007669"/>
    <property type="project" value="InterPro"/>
</dbReference>
<evidence type="ECO:0000256" key="5">
    <source>
        <dbReference type="SAM" id="MobiDB-lite"/>
    </source>
</evidence>
<dbReference type="STRING" id="741276.A0A2S5B0E1"/>
<dbReference type="OrthoDB" id="2190219at2759"/>
<dbReference type="PANTHER" id="PTHR31382">
    <property type="entry name" value="NA(+)/H(+) ANTIPORTER"/>
    <property type="match status" value="1"/>
</dbReference>
<dbReference type="GO" id="GO:0036376">
    <property type="term" value="P:sodium ion export across plasma membrane"/>
    <property type="evidence" value="ECO:0007669"/>
    <property type="project" value="InterPro"/>
</dbReference>
<sequence>MSGANSDNEYLPAYVQTDVTHISLALCVLGFYLVTINQLSYYLKSKLFMSNALIALCVGIAVGPIGLDWVSPWQWTNFDEEARYNLTFQVTRLVIGIQVMFAGIDLPAAYLKREALSLFVLLLPIMTIAWFISAGFVLLFVPSLTFLEALAISACITPTDPILANTIVKGRYAEKHVPMSVRNILSAESGANDGLGYPFLFLALDLMQRSNQGRSINESLRHWIVTTWIYQIVLSCVMGAVIGWLARKTLKFAHNRRLIDHESFLSYGIGLALFTLGVVGVLGSDDILACFVAGNSLTWRDFYRIEASEEDTFQDVIDAFLDTATFLYIGAIIPCMAGAPTALGSFMRAHRPSHSAGSEFSTEYLKPWKLVLFAICILVFRRLPAMLVFYRTIPAVDGVEQALFTGWFGPIGVSALYYAILAREHTPEDRVALHDTIWPVVIFMAMASTIIHGITIPATKAAPLAIARTKSTMSLGPQGIMQKVIKWFVPDAIDTPGPTPHRTQSRATSRRSSFDRSDSTMREATLANGAGPIEYGRTEGAVIEDSMGKANDESAKRADQVERHFDAPPLARGTQTPPRAHSPVGKPLSDLDRVRQESGPPTPNGLKVEFSLPNSH</sequence>
<dbReference type="GO" id="GO:0042391">
    <property type="term" value="P:regulation of membrane potential"/>
    <property type="evidence" value="ECO:0007669"/>
    <property type="project" value="InterPro"/>
</dbReference>
<dbReference type="Gene3D" id="1.20.1530.20">
    <property type="match status" value="1"/>
</dbReference>
<evidence type="ECO:0000313" key="9">
    <source>
        <dbReference type="Proteomes" id="UP000237144"/>
    </source>
</evidence>
<dbReference type="GO" id="GO:0120029">
    <property type="term" value="P:proton export across plasma membrane"/>
    <property type="evidence" value="ECO:0007669"/>
    <property type="project" value="InterPro"/>
</dbReference>
<keyword evidence="9" id="KW-1185">Reference proteome</keyword>
<evidence type="ECO:0000313" key="8">
    <source>
        <dbReference type="EMBL" id="POY70225.1"/>
    </source>
</evidence>
<dbReference type="EMBL" id="PJQD01000140">
    <property type="protein sequence ID" value="POY70225.1"/>
    <property type="molecule type" value="Genomic_DNA"/>
</dbReference>
<feature type="transmembrane region" description="Helical" evidence="6">
    <location>
        <begin position="402"/>
        <end position="420"/>
    </location>
</feature>
<evidence type="ECO:0000256" key="1">
    <source>
        <dbReference type="ARBA" id="ARBA00004141"/>
    </source>
</evidence>
<reference evidence="8 9" key="1">
    <citation type="journal article" date="2018" name="Front. Microbiol.">
        <title>Prospects for Fungal Bioremediation of Acidic Radioactive Waste Sites: Characterization and Genome Sequence of Rhodotorula taiwanensis MD1149.</title>
        <authorList>
            <person name="Tkavc R."/>
            <person name="Matrosova V.Y."/>
            <person name="Grichenko O.E."/>
            <person name="Gostincar C."/>
            <person name="Volpe R.P."/>
            <person name="Klimenkova P."/>
            <person name="Gaidamakova E.K."/>
            <person name="Zhou C.E."/>
            <person name="Stewart B.J."/>
            <person name="Lyman M.G."/>
            <person name="Malfatti S.A."/>
            <person name="Rubinfeld B."/>
            <person name="Courtot M."/>
            <person name="Singh J."/>
            <person name="Dalgard C.L."/>
            <person name="Hamilton T."/>
            <person name="Frey K.G."/>
            <person name="Gunde-Cimerman N."/>
            <person name="Dugan L."/>
            <person name="Daly M.J."/>
        </authorList>
    </citation>
    <scope>NUCLEOTIDE SEQUENCE [LARGE SCALE GENOMIC DNA]</scope>
    <source>
        <strain evidence="8 9">MD1149</strain>
    </source>
</reference>
<feature type="transmembrane region" description="Helical" evidence="6">
    <location>
        <begin position="432"/>
        <end position="454"/>
    </location>
</feature>
<feature type="compositionally biased region" description="Basic and acidic residues" evidence="5">
    <location>
        <begin position="512"/>
        <end position="521"/>
    </location>
</feature>
<feature type="transmembrane region" description="Helical" evidence="6">
    <location>
        <begin position="370"/>
        <end position="390"/>
    </location>
</feature>
<dbReference type="Pfam" id="PF00999">
    <property type="entry name" value="Na_H_Exchanger"/>
    <property type="match status" value="1"/>
</dbReference>
<keyword evidence="3 6" id="KW-1133">Transmembrane helix</keyword>
<name>A0A2S5B0E1_9BASI</name>
<feature type="transmembrane region" description="Helical" evidence="6">
    <location>
        <begin position="228"/>
        <end position="246"/>
    </location>
</feature>
<keyword evidence="4 6" id="KW-0472">Membrane</keyword>
<accession>A0A2S5B0E1</accession>
<feature type="transmembrane region" description="Helical" evidence="6">
    <location>
        <begin position="267"/>
        <end position="294"/>
    </location>
</feature>
<feature type="transmembrane region" description="Helical" evidence="6">
    <location>
        <begin position="90"/>
        <end position="111"/>
    </location>
</feature>
<keyword evidence="2 6" id="KW-0812">Transmembrane</keyword>
<evidence type="ECO:0000256" key="2">
    <source>
        <dbReference type="ARBA" id="ARBA00022692"/>
    </source>
</evidence>
<dbReference type="InterPro" id="IPR004712">
    <property type="entry name" value="Na+/H+_antiporter_fungi"/>
</dbReference>
<feature type="transmembrane region" description="Helical" evidence="6">
    <location>
        <begin position="52"/>
        <end position="70"/>
    </location>
</feature>
<evidence type="ECO:0000259" key="7">
    <source>
        <dbReference type="Pfam" id="PF00999"/>
    </source>
</evidence>
<proteinExistence type="predicted"/>
<feature type="transmembrane region" description="Helical" evidence="6">
    <location>
        <begin position="326"/>
        <end position="349"/>
    </location>
</feature>
<evidence type="ECO:0000256" key="6">
    <source>
        <dbReference type="SAM" id="Phobius"/>
    </source>
</evidence>
<comment type="subcellular location">
    <subcellularLocation>
        <location evidence="1">Membrane</location>
        <topology evidence="1">Multi-pass membrane protein</topology>
    </subcellularLocation>
</comment>
<feature type="compositionally biased region" description="Basic and acidic residues" evidence="5">
    <location>
        <begin position="546"/>
        <end position="566"/>
    </location>
</feature>
<dbReference type="PANTHER" id="PTHR31382:SF1">
    <property type="entry name" value="SODIUM ION_PROTON EXCHANGER (EUROFUNG)"/>
    <property type="match status" value="1"/>
</dbReference>
<feature type="region of interest" description="Disordered" evidence="5">
    <location>
        <begin position="492"/>
        <end position="616"/>
    </location>
</feature>
<dbReference type="InterPro" id="IPR006153">
    <property type="entry name" value="Cation/H_exchanger_TM"/>
</dbReference>
<protein>
    <recommendedName>
        <fullName evidence="7">Cation/H+ exchanger transmembrane domain-containing protein</fullName>
    </recommendedName>
</protein>
<dbReference type="GO" id="GO:0005886">
    <property type="term" value="C:plasma membrane"/>
    <property type="evidence" value="ECO:0007669"/>
    <property type="project" value="InterPro"/>
</dbReference>
<feature type="domain" description="Cation/H+ exchanger transmembrane" evidence="7">
    <location>
        <begin position="40"/>
        <end position="458"/>
    </location>
</feature>
<dbReference type="Proteomes" id="UP000237144">
    <property type="component" value="Unassembled WGS sequence"/>
</dbReference>
<feature type="transmembrane region" description="Helical" evidence="6">
    <location>
        <begin position="118"/>
        <end position="141"/>
    </location>
</feature>
<organism evidence="8 9">
    <name type="scientific">Rhodotorula taiwanensis</name>
    <dbReference type="NCBI Taxonomy" id="741276"/>
    <lineage>
        <taxon>Eukaryota</taxon>
        <taxon>Fungi</taxon>
        <taxon>Dikarya</taxon>
        <taxon>Basidiomycota</taxon>
        <taxon>Pucciniomycotina</taxon>
        <taxon>Microbotryomycetes</taxon>
        <taxon>Sporidiobolales</taxon>
        <taxon>Sporidiobolaceae</taxon>
        <taxon>Rhodotorula</taxon>
    </lineage>
</organism>